<sequence length="282" mass="30901">MTTAANILDAVASRIHRDGVTFSTSTSPTEAECLRWLTEDVKTISGICAEEASELGRTQGSVTTRTVTISAITQASPGNITTSSVHGLSSNDTVLIRSVSGMTEVNDYWFTATVIDTTNFTIGTDTSGYTAYTSGGTVYPINYTLSNILTVNKFGWVLKSNARNKINLINGIDVVDYCPSSVSEPEGFYIDEDGDICFVDTADAAYTIKIPYWAIPTTIDDTTDTVPFKGVFDNLLIESLSMRILNRDEYDLSHELNWYKFLLSEARKIVRMRKNPTASVGL</sequence>
<reference evidence="2" key="1">
    <citation type="submission" date="2020-03" db="EMBL/GenBank/DDBJ databases">
        <title>The deep terrestrial virosphere.</title>
        <authorList>
            <person name="Holmfeldt K."/>
            <person name="Nilsson E."/>
            <person name="Simone D."/>
            <person name="Lopez-Fernandez M."/>
            <person name="Wu X."/>
            <person name="de Brujin I."/>
            <person name="Lundin D."/>
            <person name="Andersson A."/>
            <person name="Bertilsson S."/>
            <person name="Dopson M."/>
        </authorList>
    </citation>
    <scope>NUCLEOTIDE SEQUENCE</scope>
    <source>
        <strain evidence="2">MM415A00479</strain>
    </source>
</reference>
<dbReference type="InterPro" id="IPR042302">
    <property type="entry name" value="E1_FCCH_sf"/>
</dbReference>
<organism evidence="2">
    <name type="scientific">viral metagenome</name>
    <dbReference type="NCBI Taxonomy" id="1070528"/>
    <lineage>
        <taxon>unclassified sequences</taxon>
        <taxon>metagenomes</taxon>
        <taxon>organismal metagenomes</taxon>
    </lineage>
</organism>
<evidence type="ECO:0000313" key="2">
    <source>
        <dbReference type="EMBL" id="QJA81851.1"/>
    </source>
</evidence>
<dbReference type="Pfam" id="PF16190">
    <property type="entry name" value="E1_FCCH"/>
    <property type="match status" value="1"/>
</dbReference>
<dbReference type="InterPro" id="IPR032418">
    <property type="entry name" value="E1_FCCH"/>
</dbReference>
<protein>
    <submittedName>
        <fullName evidence="2">Putative tail tubular protein</fullName>
    </submittedName>
</protein>
<proteinExistence type="predicted"/>
<dbReference type="EMBL" id="MT142472">
    <property type="protein sequence ID" value="QJA81851.1"/>
    <property type="molecule type" value="Genomic_DNA"/>
</dbReference>
<accession>A0A6M3KJP4</accession>
<name>A0A6M3KJP4_9ZZZZ</name>
<feature type="domain" description="Ubiquitin-activating enzyme E1 FCCH" evidence="1">
    <location>
        <begin position="80"/>
        <end position="139"/>
    </location>
</feature>
<dbReference type="Gene3D" id="2.40.30.180">
    <property type="entry name" value="Ubiquitin-activating enzyme E1, FCCH domain"/>
    <property type="match status" value="1"/>
</dbReference>
<gene>
    <name evidence="2" type="ORF">MM415A00479_0010</name>
</gene>
<evidence type="ECO:0000259" key="1">
    <source>
        <dbReference type="Pfam" id="PF16190"/>
    </source>
</evidence>
<dbReference type="AlphaFoldDB" id="A0A6M3KJP4"/>